<evidence type="ECO:0000256" key="3">
    <source>
        <dbReference type="ARBA" id="ARBA00023015"/>
    </source>
</evidence>
<dbReference type="SMART" id="SM00347">
    <property type="entry name" value="HTH_MARR"/>
    <property type="match status" value="1"/>
</dbReference>
<keyword evidence="5" id="KW-0804">Transcription</keyword>
<name>A0ABV4NLA1_9GAMM</name>
<dbReference type="Proteomes" id="UP001569414">
    <property type="component" value="Unassembled WGS sequence"/>
</dbReference>
<keyword evidence="3" id="KW-0805">Transcription regulation</keyword>
<comment type="subcellular location">
    <subcellularLocation>
        <location evidence="1">Cytoplasm</location>
    </subcellularLocation>
</comment>
<dbReference type="RefSeq" id="WP_371843125.1">
    <property type="nucleotide sequence ID" value="NZ_JBGMEL010000005.1"/>
</dbReference>
<dbReference type="PROSITE" id="PS50995">
    <property type="entry name" value="HTH_MARR_2"/>
    <property type="match status" value="1"/>
</dbReference>
<accession>A0ABV4NLA1</accession>
<evidence type="ECO:0000313" key="7">
    <source>
        <dbReference type="EMBL" id="MFA0790337.1"/>
    </source>
</evidence>
<dbReference type="PANTHER" id="PTHR33164">
    <property type="entry name" value="TRANSCRIPTIONAL REGULATOR, MARR FAMILY"/>
    <property type="match status" value="1"/>
</dbReference>
<keyword evidence="8" id="KW-1185">Reference proteome</keyword>
<sequence length="169" mass="19264">MICDDDSELALNRQLCFALYAASRAMTKAYQPMLRDLGITYPQYLVLMVLWEWVGENDHESGSSDDRSLGALGQRLMLDSGTLTPLLKRMEQRGLVERARAPWDERITLINATAIGLALKPRAKQWVQQHMQGSAISRAEVEQLHGDIWHFLRKLEAVKPHEPEQGPER</sequence>
<dbReference type="InterPro" id="IPR039422">
    <property type="entry name" value="MarR/SlyA-like"/>
</dbReference>
<dbReference type="InterPro" id="IPR055166">
    <property type="entry name" value="Transc_reg_Sar_Rot_HTH"/>
</dbReference>
<dbReference type="InterPro" id="IPR000835">
    <property type="entry name" value="HTH_MarR-typ"/>
</dbReference>
<evidence type="ECO:0000256" key="2">
    <source>
        <dbReference type="ARBA" id="ARBA00022490"/>
    </source>
</evidence>
<dbReference type="Pfam" id="PF22381">
    <property type="entry name" value="Staph_reg_Sar_Rot"/>
    <property type="match status" value="1"/>
</dbReference>
<feature type="domain" description="HTH marR-type" evidence="6">
    <location>
        <begin position="12"/>
        <end position="157"/>
    </location>
</feature>
<dbReference type="InterPro" id="IPR036388">
    <property type="entry name" value="WH-like_DNA-bd_sf"/>
</dbReference>
<reference evidence="7 8" key="1">
    <citation type="submission" date="2024-08" db="EMBL/GenBank/DDBJ databases">
        <authorList>
            <person name="Ishaq N."/>
        </authorList>
    </citation>
    <scope>NUCLEOTIDE SEQUENCE [LARGE SCALE GENOMIC DNA]</scope>
    <source>
        <strain evidence="7 8">JCM 30400</strain>
    </source>
</reference>
<dbReference type="EMBL" id="JBGMEL010000005">
    <property type="protein sequence ID" value="MFA0790337.1"/>
    <property type="molecule type" value="Genomic_DNA"/>
</dbReference>
<protein>
    <submittedName>
        <fullName evidence="7">MarR family winged helix-turn-helix transcriptional regulator</fullName>
    </submittedName>
</protein>
<keyword evidence="4" id="KW-0238">DNA-binding</keyword>
<evidence type="ECO:0000256" key="4">
    <source>
        <dbReference type="ARBA" id="ARBA00023125"/>
    </source>
</evidence>
<dbReference type="Gene3D" id="1.10.10.10">
    <property type="entry name" value="Winged helix-like DNA-binding domain superfamily/Winged helix DNA-binding domain"/>
    <property type="match status" value="1"/>
</dbReference>
<dbReference type="InterPro" id="IPR036390">
    <property type="entry name" value="WH_DNA-bd_sf"/>
</dbReference>
<dbReference type="SUPFAM" id="SSF46785">
    <property type="entry name" value="Winged helix' DNA-binding domain"/>
    <property type="match status" value="1"/>
</dbReference>
<keyword evidence="2" id="KW-0963">Cytoplasm</keyword>
<comment type="caution">
    <text evidence="7">The sequence shown here is derived from an EMBL/GenBank/DDBJ whole genome shotgun (WGS) entry which is preliminary data.</text>
</comment>
<dbReference type="PANTHER" id="PTHR33164:SF5">
    <property type="entry name" value="ORGANIC HYDROPEROXIDE RESISTANCE TRANSCRIPTIONAL REGULATOR"/>
    <property type="match status" value="1"/>
</dbReference>
<evidence type="ECO:0000313" key="8">
    <source>
        <dbReference type="Proteomes" id="UP001569414"/>
    </source>
</evidence>
<evidence type="ECO:0000259" key="6">
    <source>
        <dbReference type="PROSITE" id="PS50995"/>
    </source>
</evidence>
<evidence type="ECO:0000256" key="1">
    <source>
        <dbReference type="ARBA" id="ARBA00004496"/>
    </source>
</evidence>
<evidence type="ECO:0000256" key="5">
    <source>
        <dbReference type="ARBA" id="ARBA00023163"/>
    </source>
</evidence>
<organism evidence="7 8">
    <name type="scientific">Microbulbifer echini</name>
    <dbReference type="NCBI Taxonomy" id="1529067"/>
    <lineage>
        <taxon>Bacteria</taxon>
        <taxon>Pseudomonadati</taxon>
        <taxon>Pseudomonadota</taxon>
        <taxon>Gammaproteobacteria</taxon>
        <taxon>Cellvibrionales</taxon>
        <taxon>Microbulbiferaceae</taxon>
        <taxon>Microbulbifer</taxon>
    </lineage>
</organism>
<proteinExistence type="predicted"/>
<gene>
    <name evidence="7" type="ORF">ACCI51_07245</name>
</gene>